<keyword evidence="2" id="KW-1185">Reference proteome</keyword>
<dbReference type="Proteomes" id="UP000092445">
    <property type="component" value="Unassembled WGS sequence"/>
</dbReference>
<dbReference type="EnsemblMetazoa" id="GPAI029636-RA">
    <property type="protein sequence ID" value="GPAI029636-PA"/>
    <property type="gene ID" value="GPAI029636"/>
</dbReference>
<reference evidence="2" key="1">
    <citation type="submission" date="2014-03" db="EMBL/GenBank/DDBJ databases">
        <authorList>
            <person name="Aksoy S."/>
            <person name="Warren W."/>
            <person name="Wilson R.K."/>
        </authorList>
    </citation>
    <scope>NUCLEOTIDE SEQUENCE [LARGE SCALE GENOMIC DNA]</scope>
    <source>
        <strain evidence="2">IAEA</strain>
    </source>
</reference>
<evidence type="ECO:0000313" key="2">
    <source>
        <dbReference type="Proteomes" id="UP000092445"/>
    </source>
</evidence>
<evidence type="ECO:0000313" key="1">
    <source>
        <dbReference type="EnsemblMetazoa" id="GPAI029636-PA"/>
    </source>
</evidence>
<sequence length="131" mass="14997">MERTRSCFNTKTNPKRTQRTGYSHTAFLFVACGVLPPCKVIINDGESEFTISSYRIGQPTRTSHSQSCLFQSSLKESLDHCKYIEYLVTCGPFSICPIISTIPYTLSEHYLNIVEYEINNIYIEMNELHAN</sequence>
<name>A0A1A9ZZD3_GLOPL</name>
<dbReference type="AlphaFoldDB" id="A0A1A9ZZD3"/>
<organism evidence="1 2">
    <name type="scientific">Glossina pallidipes</name>
    <name type="common">Tsetse fly</name>
    <dbReference type="NCBI Taxonomy" id="7398"/>
    <lineage>
        <taxon>Eukaryota</taxon>
        <taxon>Metazoa</taxon>
        <taxon>Ecdysozoa</taxon>
        <taxon>Arthropoda</taxon>
        <taxon>Hexapoda</taxon>
        <taxon>Insecta</taxon>
        <taxon>Pterygota</taxon>
        <taxon>Neoptera</taxon>
        <taxon>Endopterygota</taxon>
        <taxon>Diptera</taxon>
        <taxon>Brachycera</taxon>
        <taxon>Muscomorpha</taxon>
        <taxon>Hippoboscoidea</taxon>
        <taxon>Glossinidae</taxon>
        <taxon>Glossina</taxon>
    </lineage>
</organism>
<dbReference type="PROSITE" id="PS51257">
    <property type="entry name" value="PROKAR_LIPOPROTEIN"/>
    <property type="match status" value="1"/>
</dbReference>
<accession>A0A1A9ZZD3</accession>
<protein>
    <submittedName>
        <fullName evidence="1">Uncharacterized protein</fullName>
    </submittedName>
</protein>
<dbReference type="VEuPathDB" id="VectorBase:GPAI029636"/>
<reference evidence="1" key="2">
    <citation type="submission" date="2020-05" db="UniProtKB">
        <authorList>
            <consortium name="EnsemblMetazoa"/>
        </authorList>
    </citation>
    <scope>IDENTIFICATION</scope>
    <source>
        <strain evidence="1">IAEA</strain>
    </source>
</reference>
<proteinExistence type="predicted"/>